<sequence>MNSGLKGSGDGYGGTSQLGGMLYKLNGKLCGRNHGPIQAQLRPRRRSRRKLLSSKQLGHPVACICAKKMSRDLLKRAQMESCKQVATLSSSSRLSSSRWSTLMTSNLFRSIVGARVFNIDI</sequence>
<feature type="compositionally biased region" description="Basic residues" evidence="1">
    <location>
        <begin position="42"/>
        <end position="52"/>
    </location>
</feature>
<accession>A0ABS8UNM0</accession>
<evidence type="ECO:0000313" key="2">
    <source>
        <dbReference type="EMBL" id="MCD9560215.1"/>
    </source>
</evidence>
<reference evidence="2 3" key="1">
    <citation type="journal article" date="2021" name="BMC Genomics">
        <title>Datura genome reveals duplications of psychoactive alkaloid biosynthetic genes and high mutation rate following tissue culture.</title>
        <authorList>
            <person name="Rajewski A."/>
            <person name="Carter-House D."/>
            <person name="Stajich J."/>
            <person name="Litt A."/>
        </authorList>
    </citation>
    <scope>NUCLEOTIDE SEQUENCE [LARGE SCALE GENOMIC DNA]</scope>
    <source>
        <strain evidence="2">AR-01</strain>
    </source>
</reference>
<proteinExistence type="predicted"/>
<keyword evidence="3" id="KW-1185">Reference proteome</keyword>
<dbReference type="Proteomes" id="UP000823775">
    <property type="component" value="Unassembled WGS sequence"/>
</dbReference>
<protein>
    <submittedName>
        <fullName evidence="2">Uncharacterized protein</fullName>
    </submittedName>
</protein>
<name>A0ABS8UNM0_DATST</name>
<evidence type="ECO:0000313" key="3">
    <source>
        <dbReference type="Proteomes" id="UP000823775"/>
    </source>
</evidence>
<gene>
    <name evidence="2" type="ORF">HAX54_018714</name>
</gene>
<feature type="region of interest" description="Disordered" evidence="1">
    <location>
        <begin position="34"/>
        <end position="55"/>
    </location>
</feature>
<evidence type="ECO:0000256" key="1">
    <source>
        <dbReference type="SAM" id="MobiDB-lite"/>
    </source>
</evidence>
<comment type="caution">
    <text evidence="2">The sequence shown here is derived from an EMBL/GenBank/DDBJ whole genome shotgun (WGS) entry which is preliminary data.</text>
</comment>
<dbReference type="EMBL" id="JACEIK010002284">
    <property type="protein sequence ID" value="MCD9560215.1"/>
    <property type="molecule type" value="Genomic_DNA"/>
</dbReference>
<organism evidence="2 3">
    <name type="scientific">Datura stramonium</name>
    <name type="common">Jimsonweed</name>
    <name type="synonym">Common thornapple</name>
    <dbReference type="NCBI Taxonomy" id="4076"/>
    <lineage>
        <taxon>Eukaryota</taxon>
        <taxon>Viridiplantae</taxon>
        <taxon>Streptophyta</taxon>
        <taxon>Embryophyta</taxon>
        <taxon>Tracheophyta</taxon>
        <taxon>Spermatophyta</taxon>
        <taxon>Magnoliopsida</taxon>
        <taxon>eudicotyledons</taxon>
        <taxon>Gunneridae</taxon>
        <taxon>Pentapetalae</taxon>
        <taxon>asterids</taxon>
        <taxon>lamiids</taxon>
        <taxon>Solanales</taxon>
        <taxon>Solanaceae</taxon>
        <taxon>Solanoideae</taxon>
        <taxon>Datureae</taxon>
        <taxon>Datura</taxon>
    </lineage>
</organism>